<feature type="compositionally biased region" description="Basic and acidic residues" evidence="1">
    <location>
        <begin position="174"/>
        <end position="184"/>
    </location>
</feature>
<feature type="region of interest" description="Disordered" evidence="1">
    <location>
        <begin position="98"/>
        <end position="184"/>
    </location>
</feature>
<reference evidence="2" key="1">
    <citation type="submission" date="2020-11" db="EMBL/GenBank/DDBJ databases">
        <title>Nocardioides cynanchi sp. nov., isolated from soil of rhizosphere of Cynanchum wilfordii.</title>
        <authorList>
            <person name="Lee J.-S."/>
            <person name="Suh M.K."/>
            <person name="Kim J.-S."/>
        </authorList>
    </citation>
    <scope>NUCLEOTIDE SEQUENCE</scope>
    <source>
        <strain evidence="2">KCTC 19276</strain>
    </source>
</reference>
<feature type="compositionally biased region" description="Basic and acidic residues" evidence="1">
    <location>
        <begin position="144"/>
        <end position="165"/>
    </location>
</feature>
<proteinExistence type="predicted"/>
<accession>A0A930VL10</accession>
<name>A0A930VL10_9ACTN</name>
<protein>
    <submittedName>
        <fullName evidence="2">Uncharacterized protein</fullName>
    </submittedName>
</protein>
<feature type="region of interest" description="Disordered" evidence="1">
    <location>
        <begin position="1"/>
        <end position="29"/>
    </location>
</feature>
<sequence>MTGSVAAQVSPEWEAARRRAAPADNTQRTLVRHLEEPIAASQTTAIRARANALRKLVQTSPPQEASALQRRLNDRSDPLAHLFDLELSTPLRAELRTRLARRPVEEERGTFDRGTEDKSTERPPPPPPDKPQPPVPPVVPQKPDPTKPDPKRPDPKRPDPKRPDPTKTQTTDPPRIKPGDGGEDGRRLLDWLEKIYGAAGRALGLGLIPLIGMVISGSSGKVALDATIIQRALQAAMNVLMENRTARQLVGDAGEAIAEEVYEWLREKETGGRSRPFNLNRLRKNFPLIDLIDRSGIYGVKARGALTSGDVTDSLVGDLFEFWSNTGKEGIPKVRKAAELLHELASVLQAQDHWPDDLARNATSEVIETYIRQKGILLVPSDKWYEVQSKVGTRVLSGLSDTLTDADKVAQVTPYTSRVRSFGISSKAIGAMLKIADKLTKLSAGGPPAH</sequence>
<feature type="compositionally biased region" description="Pro residues" evidence="1">
    <location>
        <begin position="122"/>
        <end position="143"/>
    </location>
</feature>
<dbReference type="AlphaFoldDB" id="A0A930VL10"/>
<evidence type="ECO:0000313" key="2">
    <source>
        <dbReference type="EMBL" id="MBF4766566.1"/>
    </source>
</evidence>
<evidence type="ECO:0000313" key="3">
    <source>
        <dbReference type="Proteomes" id="UP000660668"/>
    </source>
</evidence>
<feature type="compositionally biased region" description="Basic and acidic residues" evidence="1">
    <location>
        <begin position="98"/>
        <end position="121"/>
    </location>
</feature>
<dbReference type="Proteomes" id="UP000660668">
    <property type="component" value="Unassembled WGS sequence"/>
</dbReference>
<dbReference type="EMBL" id="JADKPO010000002">
    <property type="protein sequence ID" value="MBF4766566.1"/>
    <property type="molecule type" value="Genomic_DNA"/>
</dbReference>
<comment type="caution">
    <text evidence="2">The sequence shown here is derived from an EMBL/GenBank/DDBJ whole genome shotgun (WGS) entry which is preliminary data.</text>
</comment>
<evidence type="ECO:0000256" key="1">
    <source>
        <dbReference type="SAM" id="MobiDB-lite"/>
    </source>
</evidence>
<keyword evidence="3" id="KW-1185">Reference proteome</keyword>
<organism evidence="2 3">
    <name type="scientific">Nocardioides agariphilus</name>
    <dbReference type="NCBI Taxonomy" id="433664"/>
    <lineage>
        <taxon>Bacteria</taxon>
        <taxon>Bacillati</taxon>
        <taxon>Actinomycetota</taxon>
        <taxon>Actinomycetes</taxon>
        <taxon>Propionibacteriales</taxon>
        <taxon>Nocardioidaceae</taxon>
        <taxon>Nocardioides</taxon>
    </lineage>
</organism>
<dbReference type="RefSeq" id="WP_194694725.1">
    <property type="nucleotide sequence ID" value="NZ_JADKPO010000002.1"/>
</dbReference>
<gene>
    <name evidence="2" type="ORF">ISU10_02145</name>
</gene>